<evidence type="ECO:0000256" key="2">
    <source>
        <dbReference type="SAM" id="Phobius"/>
    </source>
</evidence>
<protein>
    <submittedName>
        <fullName evidence="3">LysM domain-containing GPI-anchored protein 1 isoform B</fullName>
    </submittedName>
</protein>
<name>A0A445HCX5_GLYSO</name>
<keyword evidence="4" id="KW-1185">Reference proteome</keyword>
<feature type="transmembrane region" description="Helical" evidence="2">
    <location>
        <begin position="6"/>
        <end position="26"/>
    </location>
</feature>
<evidence type="ECO:0000313" key="3">
    <source>
        <dbReference type="EMBL" id="RZB71406.1"/>
    </source>
</evidence>
<keyword evidence="2" id="KW-0812">Transmembrane</keyword>
<dbReference type="EMBL" id="QZWG01000013">
    <property type="protein sequence ID" value="RZB71406.1"/>
    <property type="molecule type" value="Genomic_DNA"/>
</dbReference>
<evidence type="ECO:0000313" key="4">
    <source>
        <dbReference type="Proteomes" id="UP000289340"/>
    </source>
</evidence>
<keyword evidence="2" id="KW-1133">Transmembrane helix</keyword>
<proteinExistence type="predicted"/>
<evidence type="ECO:0000256" key="1">
    <source>
        <dbReference type="SAM" id="MobiDB-lite"/>
    </source>
</evidence>
<comment type="caution">
    <text evidence="3">The sequence shown here is derived from an EMBL/GenBank/DDBJ whole genome shotgun (WGS) entry which is preliminary data.</text>
</comment>
<sequence>MFILYGPSYVIGIFLSYIFLVNLKFIESLLPPCRLSPSLQPRCPGLQRFHPLIAPPTSVIRESEFAFTPSLSPSQSSQSQETGLTAPKSSVMPATRSFPGFSPANGPVSRIASGASATPSLANPMLVLRFAFMLLLVKLLIPLAL</sequence>
<dbReference type="Proteomes" id="UP000289340">
    <property type="component" value="Chromosome 13"/>
</dbReference>
<reference evidence="3 4" key="1">
    <citation type="submission" date="2018-09" db="EMBL/GenBank/DDBJ databases">
        <title>A high-quality reference genome of wild soybean provides a powerful tool to mine soybean genomes.</title>
        <authorList>
            <person name="Xie M."/>
            <person name="Chung C.Y.L."/>
            <person name="Li M.-W."/>
            <person name="Wong F.-L."/>
            <person name="Chan T.-F."/>
            <person name="Lam H.-M."/>
        </authorList>
    </citation>
    <scope>NUCLEOTIDE SEQUENCE [LARGE SCALE GENOMIC DNA]</scope>
    <source>
        <strain evidence="4">cv. W05</strain>
        <tissue evidence="3">Hypocotyl of etiolated seedlings</tissue>
    </source>
</reference>
<dbReference type="AlphaFoldDB" id="A0A445HCX5"/>
<feature type="region of interest" description="Disordered" evidence="1">
    <location>
        <begin position="67"/>
        <end position="93"/>
    </location>
</feature>
<accession>A0A445HCX5</accession>
<feature type="compositionally biased region" description="Low complexity" evidence="1">
    <location>
        <begin position="69"/>
        <end position="80"/>
    </location>
</feature>
<keyword evidence="2" id="KW-0472">Membrane</keyword>
<organism evidence="3 4">
    <name type="scientific">Glycine soja</name>
    <name type="common">Wild soybean</name>
    <dbReference type="NCBI Taxonomy" id="3848"/>
    <lineage>
        <taxon>Eukaryota</taxon>
        <taxon>Viridiplantae</taxon>
        <taxon>Streptophyta</taxon>
        <taxon>Embryophyta</taxon>
        <taxon>Tracheophyta</taxon>
        <taxon>Spermatophyta</taxon>
        <taxon>Magnoliopsida</taxon>
        <taxon>eudicotyledons</taxon>
        <taxon>Gunneridae</taxon>
        <taxon>Pentapetalae</taxon>
        <taxon>rosids</taxon>
        <taxon>fabids</taxon>
        <taxon>Fabales</taxon>
        <taxon>Fabaceae</taxon>
        <taxon>Papilionoideae</taxon>
        <taxon>50 kb inversion clade</taxon>
        <taxon>NPAAA clade</taxon>
        <taxon>indigoferoid/millettioid clade</taxon>
        <taxon>Phaseoleae</taxon>
        <taxon>Glycine</taxon>
        <taxon>Glycine subgen. Soja</taxon>
    </lineage>
</organism>
<gene>
    <name evidence="3" type="ORF">D0Y65_036059</name>
</gene>